<name>A0ABX8F1D7_9PSED</name>
<keyword evidence="2" id="KW-1185">Reference proteome</keyword>
<gene>
    <name evidence="1" type="ORF">KJF94_06810</name>
</gene>
<accession>A0ABX8F1D7</accession>
<organism evidence="1 2">
    <name type="scientific">Pseudomonas hormoni</name>
    <dbReference type="NCBI Taxonomy" id="3093767"/>
    <lineage>
        <taxon>Bacteria</taxon>
        <taxon>Pseudomonadati</taxon>
        <taxon>Pseudomonadota</taxon>
        <taxon>Gammaproteobacteria</taxon>
        <taxon>Pseudomonadales</taxon>
        <taxon>Pseudomonadaceae</taxon>
        <taxon>Pseudomonas</taxon>
    </lineage>
</organism>
<dbReference type="RefSeq" id="WP_214382125.1">
    <property type="nucleotide sequence ID" value="NZ_CP075566.1"/>
</dbReference>
<protein>
    <submittedName>
        <fullName evidence="1">Uncharacterized protein</fullName>
    </submittedName>
</protein>
<dbReference type="EMBL" id="CP075566">
    <property type="protein sequence ID" value="QVW25281.1"/>
    <property type="molecule type" value="Genomic_DNA"/>
</dbReference>
<reference evidence="1 2" key="1">
    <citation type="submission" date="2021-05" db="EMBL/GenBank/DDBJ databases">
        <title>Complete genome of the cytokinin-producing biocontrol strain Pseudomonas fluorescens G20-18.</title>
        <authorList>
            <person name="Nielsen T.K."/>
            <person name="Mekureyaw M.F."/>
            <person name="Hansen L.H."/>
            <person name="Nicolaisen M.H."/>
            <person name="Roitsch T.G."/>
            <person name="Hennessy R.C."/>
        </authorList>
    </citation>
    <scope>NUCLEOTIDE SEQUENCE [LARGE SCALE GENOMIC DNA]</scope>
    <source>
        <strain evidence="1 2">G20-18</strain>
    </source>
</reference>
<sequence length="146" mass="16789">MALLKLTSIVAPIFYKQWMAVMTSEPSIVTKLETHLGYEIHVATVGPIKTLHVEPENLDAHHKAKISIWFNGKEIREASELPSMRFVSREDATEFGFEIGRMIVAQRRKSTAFQMIDRACELFKLPRLLFRNQDFRSRQGREVGGL</sequence>
<evidence type="ECO:0000313" key="1">
    <source>
        <dbReference type="EMBL" id="QVW25281.1"/>
    </source>
</evidence>
<dbReference type="Proteomes" id="UP000681155">
    <property type="component" value="Chromosome"/>
</dbReference>
<proteinExistence type="predicted"/>
<evidence type="ECO:0000313" key="2">
    <source>
        <dbReference type="Proteomes" id="UP000681155"/>
    </source>
</evidence>